<keyword evidence="8 16" id="KW-1133">Transmembrane helix</keyword>
<feature type="signal peptide" evidence="17">
    <location>
        <begin position="1"/>
        <end position="17"/>
    </location>
</feature>
<dbReference type="EMBL" id="PNBA02000014">
    <property type="protein sequence ID" value="KAG6400176.1"/>
    <property type="molecule type" value="Genomic_DNA"/>
</dbReference>
<sequence length="1640" mass="182555">MVLGFISLLLTFGQTYITQVCIPEKISRTMLPCEFKDDHHEEGGGGGGGGADAKPPIQDAAHRRRLFSFERRMLGGGSDTPKGCHNGFEPLISVSALHQLHIFIFFLAVFHVFYSAITMMLGRLKIRGWKEWEREIAEETDGTSADAARFRLTHETSFVRSHSNPLMQNPIIFYIVCFFRHILYSVQKPDYSTLRHGFVSVHLSPGTKFDFQKYIKRSLEDDFKVIVGIPPYLWMISVVYLLLNVKGAFLFSLKHSVSCKRSNTLVYLFCRRAGYVHPVDYTPNVGTKLQSIISQMAIEIQEKHAVVQGIPLVQVSDRHFWFSNPTLVLHLIHLTLFQNAFEITVGVQIVCSYITLPLYALVTQMGSNMKKSIFDEQTSKALMSWHNKVKKKHDHDHVPPIRTKKLGECDSSPEHSPNHSGDELATGAAAIAVAQSSIEIAADGLKYYDLVEGKGPVAEKGSTVQVHFDCLYRGITAVSSRESKLLAGNRSIAQPYTFQVGAVPGKERKREFVDNPNGLFSAQAAPKPPKAMYVVTEGMRRTVIVPPEAGYGPKGMNEIPPGAEFELNIELLELNFTSLVLKRITCTLDKVHQETFGKSGCFRIVPGQYFAIDPKGRAVMIGACEKQKLVYVLNRDTAARLTISSPLEAHKSHTIVYSICGVDCGFDNPIFAAIELDYSEADQDPTEQVDNGANMLVTVPGGGDGPSGVLVCAENFVIYKNQGHPDVGAVIPRCEDLPAERGVLIVSAAIHKQKSMFFFLLQTEYGHIFKVTLDHDNDRVKELKIKYFDTIPVTSSLCVLKSGFLFAASEFGNHALYQFQAIGDDPDVEASSATLMETEEGFQPVFFQPRKLKNLVWIDQIESLMPIMDMKVSNLFEEETPQIFSLCGRGPRSSLRILRPGLAISEMAVSQLPGVPSAIWTVKKNVNDEFDAYIVVSFANATLVLSIGETVEEVSDSGFLDTTPSLAVSLIGDDSLMQVHPGGIRHIREDGCINEWRTPGKRTIVKVGSNRNQVVIALSGGELIYFEVDMTGQLMELAKHEMSGDIACLDIAPVPEGRQRSRFLAVGSYDNTICILSLDPDDTMDILSLQSVSSPPESLLFLEVQASLGGEDGADHPANLFLNAGLQNGVLYRTVVDMVTGTLSDARSRFLGLRAPKLFSIVVRGRQAMLCLSSRPWLGYIHQSHFLLTPLSYETLEYAASFSSDQCAEGVVAVAGDALRVFTIERLGESFNETAIPLSCKKESFEAAGMGENGNAEQMENGDDEENNNPLTDEQYGYPKAESGRWVSCIRVLDPKTTQTTCLLELQDNEAAFSMCTVNFHDKEYGTFLAVGTAKGLQFWPKRSFEAGYIHIYRFKEDGKVLELLHKTQVEGVPLALAQFQGRLLAGIGPVLRLYDLGKRRLLRKCENKLFPNSITSIQTYRDRIYVGDMQESFHYCKYRRDENQLYIFADDTVPRWLTAAHVDFDTMAGADKFGNVYFVRLPQDVSDEIEEYPTGGKIKWEQGKLNGAPKKVEEIVQFHVGDVVTCLQKASLTPGGGECLIYGTTMGSLGAFLPFTSRDDVDFFSHLEMHLRQEYPPLCGRDHMAYRSSYFPVKDVIDGDLCEQFPTLPMDMQRKIADELDRTPGEIMKKVEEIRNKMI</sequence>
<dbReference type="PROSITE" id="PS50059">
    <property type="entry name" value="FKBP_PPIASE"/>
    <property type="match status" value="1"/>
</dbReference>
<dbReference type="InterPro" id="IPR046357">
    <property type="entry name" value="PPIase_dom_sf"/>
</dbReference>
<dbReference type="InterPro" id="IPR015943">
    <property type="entry name" value="WD40/YVTN_repeat-like_dom_sf"/>
</dbReference>
<evidence type="ECO:0000256" key="1">
    <source>
        <dbReference type="ARBA" id="ARBA00004123"/>
    </source>
</evidence>
<evidence type="ECO:0000313" key="20">
    <source>
        <dbReference type="Proteomes" id="UP000298416"/>
    </source>
</evidence>
<keyword evidence="12" id="KW-0568">Pathogenesis-related protein</keyword>
<keyword evidence="17" id="KW-0732">Signal</keyword>
<dbReference type="Gene3D" id="3.10.50.40">
    <property type="match status" value="1"/>
</dbReference>
<dbReference type="Pfam" id="PF23726">
    <property type="entry name" value="Beta-prop_RSE1_2nd"/>
    <property type="match status" value="1"/>
</dbReference>
<feature type="transmembrane region" description="Helical" evidence="16">
    <location>
        <begin position="232"/>
        <end position="253"/>
    </location>
</feature>
<dbReference type="Gene3D" id="2.130.10.10">
    <property type="entry name" value="YVTN repeat-like/Quinoprotein amine dehydrogenase"/>
    <property type="match status" value="3"/>
</dbReference>
<reference evidence="19" key="2">
    <citation type="submission" date="2020-08" db="EMBL/GenBank/DDBJ databases">
        <title>Plant Genome Project.</title>
        <authorList>
            <person name="Zhang R.-G."/>
        </authorList>
    </citation>
    <scope>NUCLEOTIDE SEQUENCE</scope>
    <source>
        <strain evidence="19">Huo1</strain>
        <tissue evidence="19">Leaf</tissue>
    </source>
</reference>
<keyword evidence="4" id="KW-0507">mRNA processing</keyword>
<evidence type="ECO:0000256" key="9">
    <source>
        <dbReference type="ARBA" id="ARBA00023136"/>
    </source>
</evidence>
<keyword evidence="14" id="KW-0697">Rotamase</keyword>
<dbReference type="InterPro" id="IPR018846">
    <property type="entry name" value="Beta-prop_RSE1/DDB1/CPSF1_1st"/>
</dbReference>
<dbReference type="InterPro" id="IPR036322">
    <property type="entry name" value="WD40_repeat_dom_sf"/>
</dbReference>
<feature type="region of interest" description="Disordered" evidence="15">
    <location>
        <begin position="393"/>
        <end position="422"/>
    </location>
</feature>
<evidence type="ECO:0000256" key="15">
    <source>
        <dbReference type="SAM" id="MobiDB-lite"/>
    </source>
</evidence>
<feature type="domain" description="PPIase FKBP-type" evidence="18">
    <location>
        <begin position="461"/>
        <end position="575"/>
    </location>
</feature>
<dbReference type="GO" id="GO:0003755">
    <property type="term" value="F:peptidyl-prolyl cis-trans isomerase activity"/>
    <property type="evidence" value="ECO:0007669"/>
    <property type="project" value="UniProtKB-KW"/>
</dbReference>
<accession>A0A8X8WSM9</accession>
<evidence type="ECO:0000256" key="7">
    <source>
        <dbReference type="ARBA" id="ARBA00022821"/>
    </source>
</evidence>
<feature type="compositionally biased region" description="Basic and acidic residues" evidence="15">
    <location>
        <begin position="395"/>
        <end position="422"/>
    </location>
</feature>
<dbReference type="EC" id="5.2.1.8" evidence="14"/>
<dbReference type="Pfam" id="PF10433">
    <property type="entry name" value="Beta-prop_RSE1_1st"/>
    <property type="match status" value="1"/>
</dbReference>
<feature type="region of interest" description="Disordered" evidence="15">
    <location>
        <begin position="1252"/>
        <end position="1271"/>
    </location>
</feature>
<dbReference type="GO" id="GO:0003676">
    <property type="term" value="F:nucleic acid binding"/>
    <property type="evidence" value="ECO:0007669"/>
    <property type="project" value="InterPro"/>
</dbReference>
<evidence type="ECO:0000256" key="6">
    <source>
        <dbReference type="ARBA" id="ARBA00022728"/>
    </source>
</evidence>
<evidence type="ECO:0000256" key="10">
    <source>
        <dbReference type="ARBA" id="ARBA00023187"/>
    </source>
</evidence>
<proteinExistence type="inferred from homology"/>
<keyword evidence="7" id="KW-0611">Plant defense</keyword>
<dbReference type="InterPro" id="IPR058543">
    <property type="entry name" value="Beta-prop_RSE1/DDB1/CPSF1_2nd"/>
</dbReference>
<dbReference type="PANTHER" id="PTHR10644">
    <property type="entry name" value="DNA REPAIR/RNA PROCESSING CPSF FAMILY"/>
    <property type="match status" value="1"/>
</dbReference>
<organism evidence="19">
    <name type="scientific">Salvia splendens</name>
    <name type="common">Scarlet sage</name>
    <dbReference type="NCBI Taxonomy" id="180675"/>
    <lineage>
        <taxon>Eukaryota</taxon>
        <taxon>Viridiplantae</taxon>
        <taxon>Streptophyta</taxon>
        <taxon>Embryophyta</taxon>
        <taxon>Tracheophyta</taxon>
        <taxon>Spermatophyta</taxon>
        <taxon>Magnoliopsida</taxon>
        <taxon>eudicotyledons</taxon>
        <taxon>Gunneridae</taxon>
        <taxon>Pentapetalae</taxon>
        <taxon>asterids</taxon>
        <taxon>lamiids</taxon>
        <taxon>Lamiales</taxon>
        <taxon>Lamiaceae</taxon>
        <taxon>Nepetoideae</taxon>
        <taxon>Mentheae</taxon>
        <taxon>Salviinae</taxon>
        <taxon>Salvia</taxon>
        <taxon>Salvia subgen. Calosphace</taxon>
        <taxon>core Calosphace</taxon>
    </lineage>
</organism>
<keyword evidence="5 16" id="KW-0812">Transmembrane</keyword>
<dbReference type="Pfam" id="PF03094">
    <property type="entry name" value="Mlo"/>
    <property type="match status" value="2"/>
</dbReference>
<protein>
    <recommendedName>
        <fullName evidence="14">peptidylprolyl isomerase</fullName>
        <ecNumber evidence="14">5.2.1.8</ecNumber>
    </recommendedName>
</protein>
<dbReference type="GO" id="GO:0005681">
    <property type="term" value="C:spliceosomal complex"/>
    <property type="evidence" value="ECO:0007669"/>
    <property type="project" value="UniProtKB-KW"/>
</dbReference>
<dbReference type="FunFam" id="1.10.150.910:FF:000002">
    <property type="entry name" value="Splicing factor 3B subunit 3"/>
    <property type="match status" value="1"/>
</dbReference>
<evidence type="ECO:0000256" key="14">
    <source>
        <dbReference type="PROSITE-ProRule" id="PRU00277"/>
    </source>
</evidence>
<evidence type="ECO:0000256" key="5">
    <source>
        <dbReference type="ARBA" id="ARBA00022692"/>
    </source>
</evidence>
<evidence type="ECO:0000256" key="13">
    <source>
        <dbReference type="ARBA" id="ARBA00038266"/>
    </source>
</evidence>
<name>A0A8X8WSM9_SALSN</name>
<keyword evidence="14" id="KW-0413">Isomerase</keyword>
<dbReference type="Pfam" id="PF00254">
    <property type="entry name" value="FKBP_C"/>
    <property type="match status" value="1"/>
</dbReference>
<dbReference type="Pfam" id="PF03178">
    <property type="entry name" value="CPSF_A"/>
    <property type="match status" value="1"/>
</dbReference>
<dbReference type="GO" id="GO:0008380">
    <property type="term" value="P:RNA splicing"/>
    <property type="evidence" value="ECO:0007669"/>
    <property type="project" value="UniProtKB-KW"/>
</dbReference>
<dbReference type="FunFam" id="3.10.50.40:FF:000036">
    <property type="entry name" value="Peptidylprolyl isomerase"/>
    <property type="match status" value="1"/>
</dbReference>
<evidence type="ECO:0000256" key="16">
    <source>
        <dbReference type="SAM" id="Phobius"/>
    </source>
</evidence>
<dbReference type="Proteomes" id="UP000298416">
    <property type="component" value="Unassembled WGS sequence"/>
</dbReference>
<evidence type="ECO:0000256" key="12">
    <source>
        <dbReference type="ARBA" id="ARBA00023265"/>
    </source>
</evidence>
<dbReference type="InterPro" id="IPR050358">
    <property type="entry name" value="RSE1/DDB1/CFT1"/>
</dbReference>
<dbReference type="SUPFAM" id="SSF50978">
    <property type="entry name" value="WD40 repeat-like"/>
    <property type="match status" value="1"/>
</dbReference>
<dbReference type="InterPro" id="IPR004326">
    <property type="entry name" value="Mlo"/>
</dbReference>
<evidence type="ECO:0000256" key="11">
    <source>
        <dbReference type="ARBA" id="ARBA00023242"/>
    </source>
</evidence>
<comment type="caution">
    <text evidence="19">The sequence shown here is derived from an EMBL/GenBank/DDBJ whole genome shotgun (WGS) entry which is preliminary data.</text>
</comment>
<comment type="catalytic activity">
    <reaction evidence="14">
        <text>[protein]-peptidylproline (omega=180) = [protein]-peptidylproline (omega=0)</text>
        <dbReference type="Rhea" id="RHEA:16237"/>
        <dbReference type="Rhea" id="RHEA-COMP:10747"/>
        <dbReference type="Rhea" id="RHEA-COMP:10748"/>
        <dbReference type="ChEBI" id="CHEBI:83833"/>
        <dbReference type="ChEBI" id="CHEBI:83834"/>
        <dbReference type="EC" id="5.2.1.8"/>
    </reaction>
</comment>
<evidence type="ECO:0000256" key="3">
    <source>
        <dbReference type="ARBA" id="ARBA00006574"/>
    </source>
</evidence>
<dbReference type="InterPro" id="IPR001179">
    <property type="entry name" value="PPIase_FKBP_dom"/>
</dbReference>
<dbReference type="GO" id="GO:0006952">
    <property type="term" value="P:defense response"/>
    <property type="evidence" value="ECO:0007669"/>
    <property type="project" value="UniProtKB-KW"/>
</dbReference>
<evidence type="ECO:0000256" key="8">
    <source>
        <dbReference type="ARBA" id="ARBA00022989"/>
    </source>
</evidence>
<evidence type="ECO:0000313" key="19">
    <source>
        <dbReference type="EMBL" id="KAG6400176.1"/>
    </source>
</evidence>
<evidence type="ECO:0000256" key="17">
    <source>
        <dbReference type="SAM" id="SignalP"/>
    </source>
</evidence>
<dbReference type="GO" id="GO:0016020">
    <property type="term" value="C:membrane"/>
    <property type="evidence" value="ECO:0007669"/>
    <property type="project" value="UniProtKB-SubCell"/>
</dbReference>
<dbReference type="GO" id="GO:0006397">
    <property type="term" value="P:mRNA processing"/>
    <property type="evidence" value="ECO:0007669"/>
    <property type="project" value="UniProtKB-KW"/>
</dbReference>
<dbReference type="FunFam" id="2.130.10.10:FF:000031">
    <property type="entry name" value="Splicing factor 3b subunit 3"/>
    <property type="match status" value="1"/>
</dbReference>
<dbReference type="SUPFAM" id="SSF54534">
    <property type="entry name" value="FKBP-like"/>
    <property type="match status" value="1"/>
</dbReference>
<keyword evidence="6" id="KW-0747">Spliceosome</keyword>
<gene>
    <name evidence="19" type="ORF">SASPL_137001</name>
</gene>
<evidence type="ECO:0000256" key="4">
    <source>
        <dbReference type="ARBA" id="ARBA00022664"/>
    </source>
</evidence>
<dbReference type="InterPro" id="IPR004871">
    <property type="entry name" value="RSE1/DDB1/CPSF1_C"/>
</dbReference>
<comment type="similarity">
    <text evidence="13">Belongs to the RSE1 family.</text>
</comment>
<evidence type="ECO:0000256" key="2">
    <source>
        <dbReference type="ARBA" id="ARBA00004141"/>
    </source>
</evidence>
<dbReference type="Gene3D" id="1.10.150.910">
    <property type="match status" value="1"/>
</dbReference>
<feature type="chain" id="PRO_5036485280" description="peptidylprolyl isomerase" evidence="17">
    <location>
        <begin position="18"/>
        <end position="1640"/>
    </location>
</feature>
<comment type="similarity">
    <text evidence="3">Belongs to the MLO family.</text>
</comment>
<evidence type="ECO:0000259" key="18">
    <source>
        <dbReference type="PROSITE" id="PS50059"/>
    </source>
</evidence>
<keyword evidence="9 16" id="KW-0472">Membrane</keyword>
<keyword evidence="20" id="KW-1185">Reference proteome</keyword>
<feature type="transmembrane region" description="Helical" evidence="16">
    <location>
        <begin position="100"/>
        <end position="121"/>
    </location>
</feature>
<keyword evidence="10" id="KW-0508">mRNA splicing</keyword>
<reference evidence="19" key="1">
    <citation type="submission" date="2018-01" db="EMBL/GenBank/DDBJ databases">
        <authorList>
            <person name="Mao J.F."/>
        </authorList>
    </citation>
    <scope>NUCLEOTIDE SEQUENCE</scope>
    <source>
        <strain evidence="19">Huo1</strain>
        <tissue evidence="19">Leaf</tissue>
    </source>
</reference>
<keyword evidence="11" id="KW-0539">Nucleus</keyword>
<comment type="subcellular location">
    <subcellularLocation>
        <location evidence="2">Membrane</location>
        <topology evidence="2">Multi-pass membrane protein</topology>
    </subcellularLocation>
    <subcellularLocation>
        <location evidence="1">Nucleus</location>
    </subcellularLocation>
</comment>